<feature type="domain" description="RNA polymerase sigma factor 70 region 4 type 2" evidence="5">
    <location>
        <begin position="128"/>
        <end position="179"/>
    </location>
</feature>
<dbReference type="AlphaFoldDB" id="A0A378NUP1"/>
<protein>
    <submittedName>
        <fullName evidence="7">Stage 0 sporulation protein H</fullName>
    </submittedName>
</protein>
<reference evidence="7 8" key="1">
    <citation type="submission" date="2018-06" db="EMBL/GenBank/DDBJ databases">
        <authorList>
            <consortium name="Pathogen Informatics"/>
            <person name="Doyle S."/>
        </authorList>
    </citation>
    <scope>NUCLEOTIDE SEQUENCE [LARGE SCALE GENOMIC DNA]</scope>
    <source>
        <strain evidence="7 8">NCTC10571</strain>
    </source>
</reference>
<dbReference type="GO" id="GO:0006352">
    <property type="term" value="P:DNA-templated transcription initiation"/>
    <property type="evidence" value="ECO:0007669"/>
    <property type="project" value="InterPro"/>
</dbReference>
<evidence type="ECO:0000259" key="5">
    <source>
        <dbReference type="Pfam" id="PF08281"/>
    </source>
</evidence>
<dbReference type="PANTHER" id="PTHR43133:SF46">
    <property type="entry name" value="RNA POLYMERASE SIGMA-70 FACTOR ECF SUBFAMILY"/>
    <property type="match status" value="1"/>
</dbReference>
<dbReference type="InterPro" id="IPR039425">
    <property type="entry name" value="RNA_pol_sigma-70-like"/>
</dbReference>
<dbReference type="Gene3D" id="1.10.10.10">
    <property type="entry name" value="Winged helix-like DNA-binding domain superfamily/Winged helix DNA-binding domain"/>
    <property type="match status" value="1"/>
</dbReference>
<dbReference type="GO" id="GO:0003677">
    <property type="term" value="F:DNA binding"/>
    <property type="evidence" value="ECO:0007669"/>
    <property type="project" value="InterPro"/>
</dbReference>
<dbReference type="SUPFAM" id="SSF88659">
    <property type="entry name" value="Sigma3 and sigma4 domains of RNA polymerase sigma factors"/>
    <property type="match status" value="1"/>
</dbReference>
<proteinExistence type="inferred from homology"/>
<evidence type="ECO:0000256" key="1">
    <source>
        <dbReference type="ARBA" id="ARBA00010641"/>
    </source>
</evidence>
<dbReference type="SUPFAM" id="SSF88946">
    <property type="entry name" value="Sigma2 domain of RNA polymerase sigma factors"/>
    <property type="match status" value="1"/>
</dbReference>
<dbReference type="Pfam" id="PF08281">
    <property type="entry name" value="Sigma70_r4_2"/>
    <property type="match status" value="1"/>
</dbReference>
<dbReference type="InterPro" id="IPR013249">
    <property type="entry name" value="RNA_pol_sigma70_r4_t2"/>
</dbReference>
<dbReference type="PANTHER" id="PTHR43133">
    <property type="entry name" value="RNA POLYMERASE ECF-TYPE SIGMA FACTO"/>
    <property type="match status" value="1"/>
</dbReference>
<feature type="domain" description="Helix-turn-helix conjugative transposon-like" evidence="6">
    <location>
        <begin position="3"/>
        <end position="59"/>
    </location>
</feature>
<keyword evidence="2" id="KW-0805">Transcription regulation</keyword>
<dbReference type="InterPro" id="IPR014284">
    <property type="entry name" value="RNA_pol_sigma-70_dom"/>
</dbReference>
<evidence type="ECO:0000256" key="2">
    <source>
        <dbReference type="ARBA" id="ARBA00023015"/>
    </source>
</evidence>
<dbReference type="NCBIfam" id="TIGR02937">
    <property type="entry name" value="sigma70-ECF"/>
    <property type="match status" value="1"/>
</dbReference>
<dbReference type="EMBL" id="UGPP01000001">
    <property type="protein sequence ID" value="STY72084.1"/>
    <property type="molecule type" value="Genomic_DNA"/>
</dbReference>
<organism evidence="7 8">
    <name type="scientific">Megamonas hypermegale</name>
    <dbReference type="NCBI Taxonomy" id="158847"/>
    <lineage>
        <taxon>Bacteria</taxon>
        <taxon>Bacillati</taxon>
        <taxon>Bacillota</taxon>
        <taxon>Negativicutes</taxon>
        <taxon>Selenomonadales</taxon>
        <taxon>Selenomonadaceae</taxon>
        <taxon>Megamonas</taxon>
    </lineage>
</organism>
<dbReference type="RefSeq" id="WP_091694557.1">
    <property type="nucleotide sequence ID" value="NZ_UGPP01000001.1"/>
</dbReference>
<evidence type="ECO:0000259" key="6">
    <source>
        <dbReference type="Pfam" id="PF12645"/>
    </source>
</evidence>
<dbReference type="InterPro" id="IPR036388">
    <property type="entry name" value="WH-like_DNA-bd_sf"/>
</dbReference>
<dbReference type="InterPro" id="IPR024760">
    <property type="entry name" value="HTH_dom_conjug_TS-like"/>
</dbReference>
<evidence type="ECO:0000256" key="3">
    <source>
        <dbReference type="ARBA" id="ARBA00023082"/>
    </source>
</evidence>
<dbReference type="GO" id="GO:0016987">
    <property type="term" value="F:sigma factor activity"/>
    <property type="evidence" value="ECO:0007669"/>
    <property type="project" value="UniProtKB-KW"/>
</dbReference>
<keyword evidence="3" id="KW-0731">Sigma factor</keyword>
<comment type="similarity">
    <text evidence="1">Belongs to the sigma-70 factor family. ECF subfamily.</text>
</comment>
<keyword evidence="4" id="KW-0804">Transcription</keyword>
<accession>A0A378NUP1</accession>
<evidence type="ECO:0000256" key="4">
    <source>
        <dbReference type="ARBA" id="ARBA00023163"/>
    </source>
</evidence>
<gene>
    <name evidence="7" type="primary">sigH_2</name>
    <name evidence="7" type="ORF">NCTC10571_02274</name>
</gene>
<sequence length="186" mass="21472">MERLLIKAKAGDNYAIQLLLNKYKNLLNSASRQHHLISIQEEAYEEAVISFYQAIKDFNESLGVPFAGYAKVKVYQGVHTLFRRYLRIWQNEVSLSAQMNTDDDDEIKEFGDLLAVDEDLADSISSRLDIMKFIHQLPPKQYKVFILVVFKGLKYKQVAKLLHISVQAVSKNYRKALAFINKSLEK</sequence>
<name>A0A378NUP1_9FIRM</name>
<evidence type="ECO:0000313" key="7">
    <source>
        <dbReference type="EMBL" id="STY72084.1"/>
    </source>
</evidence>
<dbReference type="CDD" id="cd06171">
    <property type="entry name" value="Sigma70_r4"/>
    <property type="match status" value="1"/>
</dbReference>
<dbReference type="InterPro" id="IPR013325">
    <property type="entry name" value="RNA_pol_sigma_r2"/>
</dbReference>
<evidence type="ECO:0000313" key="8">
    <source>
        <dbReference type="Proteomes" id="UP000255234"/>
    </source>
</evidence>
<dbReference type="Pfam" id="PF12645">
    <property type="entry name" value="HTH_16"/>
    <property type="match status" value="1"/>
</dbReference>
<dbReference type="Proteomes" id="UP000255234">
    <property type="component" value="Unassembled WGS sequence"/>
</dbReference>
<dbReference type="InterPro" id="IPR013324">
    <property type="entry name" value="RNA_pol_sigma_r3/r4-like"/>
</dbReference>